<dbReference type="RefSeq" id="XP_002670812.1">
    <property type="nucleotide sequence ID" value="XM_002670766.1"/>
</dbReference>
<evidence type="ECO:0000313" key="4">
    <source>
        <dbReference type="Proteomes" id="UP000006671"/>
    </source>
</evidence>
<dbReference type="SMART" id="SM00315">
    <property type="entry name" value="RGS"/>
    <property type="match status" value="1"/>
</dbReference>
<keyword evidence="4" id="KW-1185">Reference proteome</keyword>
<feature type="region of interest" description="Disordered" evidence="1">
    <location>
        <begin position="160"/>
        <end position="220"/>
    </location>
</feature>
<dbReference type="Gene3D" id="3.30.530.20">
    <property type="match status" value="1"/>
</dbReference>
<feature type="compositionally biased region" description="Low complexity" evidence="1">
    <location>
        <begin position="188"/>
        <end position="206"/>
    </location>
</feature>
<dbReference type="VEuPathDB" id="AmoebaDB:NAEGRDRAFT_81716"/>
<sequence length="588" mass="66891">MSATNFDPRNYLIYYEQAIQSKDFMNVFSEYLKERFGDEIIRFMRRVESYSKDYHDSDMHTFNQITSPTSPTLSVNTSTISTTNVNTKQQQRNERQLRRSLKHLVLKAKEIIDEFVELESNSELNLGATVQSKTLEKWDSILTLFNNYLKDSGRASEMIRHSGESDTLSSGSGKDLNNIQSPDTLTISSGSLSSSSTCSSGSASNSGSGGSGNFDSTPHDKSAQGMSILTTISYQLDPEDLFGQAMLMASVDLKMSHFQSFSKSEFLMKFLKEKGEKYTRTMGVDISKGYNVDLRFKPQDLRVPTITDDYIYFGLGLCEETPDWELVTKDSKLNYSVYTSKTSYLFDNSSKGMKLSKIVIDLEYPIEDLWAIFCHTENQMEFDSMCYKEHECHGYVPPNSDPKNPCPYGLQKISCNFDIKLPMAKKRHMKMVGTTIHDSGTDMIMIVKHACDYESSQSSADEFSKNSLPVDTLLSYYIMFRCGEFKNSTRLYHIMYTDLQLPLQEFTSGKLMTKRAKMLSQGMNKILENLTYRGKISVDTSCIIDQFGYSSAARDNMSVHQGRSWYNEWFEKKKGVLPESPESSTNTF</sequence>
<dbReference type="InterPro" id="IPR023393">
    <property type="entry name" value="START-like_dom_sf"/>
</dbReference>
<protein>
    <submittedName>
        <fullName evidence="3">Predicted protein</fullName>
    </submittedName>
</protein>
<dbReference type="Gene3D" id="1.10.167.10">
    <property type="entry name" value="Regulator of G-protein Signalling 4, domain 2"/>
    <property type="match status" value="1"/>
</dbReference>
<evidence type="ECO:0000256" key="1">
    <source>
        <dbReference type="SAM" id="MobiDB-lite"/>
    </source>
</evidence>
<dbReference type="OMA" id="IFCHTEN"/>
<dbReference type="InParanoid" id="D2VYJ3"/>
<dbReference type="InterPro" id="IPR044926">
    <property type="entry name" value="RGS_subdomain_2"/>
</dbReference>
<dbReference type="AlphaFoldDB" id="D2VYJ3"/>
<dbReference type="Proteomes" id="UP000006671">
    <property type="component" value="Unassembled WGS sequence"/>
</dbReference>
<evidence type="ECO:0000313" key="3">
    <source>
        <dbReference type="EMBL" id="EFC38068.1"/>
    </source>
</evidence>
<proteinExistence type="predicted"/>
<reference evidence="3 4" key="1">
    <citation type="journal article" date="2010" name="Cell">
        <title>The genome of Naegleria gruberi illuminates early eukaryotic versatility.</title>
        <authorList>
            <person name="Fritz-Laylin L.K."/>
            <person name="Prochnik S.E."/>
            <person name="Ginger M.L."/>
            <person name="Dacks J.B."/>
            <person name="Carpenter M.L."/>
            <person name="Field M.C."/>
            <person name="Kuo A."/>
            <person name="Paredez A."/>
            <person name="Chapman J."/>
            <person name="Pham J."/>
            <person name="Shu S."/>
            <person name="Neupane R."/>
            <person name="Cipriano M."/>
            <person name="Mancuso J."/>
            <person name="Tu H."/>
            <person name="Salamov A."/>
            <person name="Lindquist E."/>
            <person name="Shapiro H."/>
            <person name="Lucas S."/>
            <person name="Grigoriev I.V."/>
            <person name="Cande W.Z."/>
            <person name="Fulton C."/>
            <person name="Rokhsar D.S."/>
            <person name="Dawson S.C."/>
        </authorList>
    </citation>
    <scope>NUCLEOTIDE SEQUENCE [LARGE SCALE GENOMIC DNA]</scope>
    <source>
        <strain evidence="3 4">NEG-M</strain>
    </source>
</reference>
<dbReference type="InterPro" id="IPR016137">
    <property type="entry name" value="RGS"/>
</dbReference>
<dbReference type="InterPro" id="IPR036305">
    <property type="entry name" value="RGS_sf"/>
</dbReference>
<organism evidence="4">
    <name type="scientific">Naegleria gruberi</name>
    <name type="common">Amoeba</name>
    <dbReference type="NCBI Taxonomy" id="5762"/>
    <lineage>
        <taxon>Eukaryota</taxon>
        <taxon>Discoba</taxon>
        <taxon>Heterolobosea</taxon>
        <taxon>Tetramitia</taxon>
        <taxon>Eutetramitia</taxon>
        <taxon>Vahlkampfiidae</taxon>
        <taxon>Naegleria</taxon>
    </lineage>
</organism>
<dbReference type="SUPFAM" id="SSF48097">
    <property type="entry name" value="Regulator of G-protein signaling, RGS"/>
    <property type="match status" value="1"/>
</dbReference>
<dbReference type="KEGG" id="ngr:NAEGRDRAFT_81716"/>
<dbReference type="SUPFAM" id="SSF55961">
    <property type="entry name" value="Bet v1-like"/>
    <property type="match status" value="1"/>
</dbReference>
<evidence type="ECO:0000259" key="2">
    <source>
        <dbReference type="SMART" id="SM00315"/>
    </source>
</evidence>
<accession>D2VYJ3</accession>
<dbReference type="GeneID" id="8857963"/>
<gene>
    <name evidence="3" type="ORF">NAEGRDRAFT_81716</name>
</gene>
<feature type="domain" description="RGS" evidence="2">
    <location>
        <begin position="14"/>
        <end position="271"/>
    </location>
</feature>
<name>D2VYJ3_NAEGR</name>
<feature type="compositionally biased region" description="Polar residues" evidence="1">
    <location>
        <begin position="165"/>
        <end position="187"/>
    </location>
</feature>
<dbReference type="EMBL" id="GG738911">
    <property type="protein sequence ID" value="EFC38068.1"/>
    <property type="molecule type" value="Genomic_DNA"/>
</dbReference>